<dbReference type="InterPro" id="IPR012338">
    <property type="entry name" value="Beta-lactam/transpept-like"/>
</dbReference>
<dbReference type="Pfam" id="PF02113">
    <property type="entry name" value="Peptidase_S13"/>
    <property type="match status" value="2"/>
</dbReference>
<keyword evidence="3" id="KW-0645">Protease</keyword>
<keyword evidence="4" id="KW-1185">Reference proteome</keyword>
<evidence type="ECO:0000256" key="2">
    <source>
        <dbReference type="ARBA" id="ARBA00022801"/>
    </source>
</evidence>
<dbReference type="AlphaFoldDB" id="A0A1W1ZD13"/>
<reference evidence="3 4" key="1">
    <citation type="submission" date="2017-04" db="EMBL/GenBank/DDBJ databases">
        <authorList>
            <person name="Afonso C.L."/>
            <person name="Miller P.J."/>
            <person name="Scott M.A."/>
            <person name="Spackman E."/>
            <person name="Goraichik I."/>
            <person name="Dimitrov K.M."/>
            <person name="Suarez D.L."/>
            <person name="Swayne D.E."/>
        </authorList>
    </citation>
    <scope>NUCLEOTIDE SEQUENCE [LARGE SCALE GENOMIC DNA]</scope>
    <source>
        <strain evidence="3 4">DSM 3385</strain>
    </source>
</reference>
<dbReference type="SUPFAM" id="SSF56601">
    <property type="entry name" value="beta-lactamase/transpeptidase-like"/>
    <property type="match status" value="1"/>
</dbReference>
<organism evidence="3 4">
    <name type="scientific">Desulfocicer vacuolatum DSM 3385</name>
    <dbReference type="NCBI Taxonomy" id="1121400"/>
    <lineage>
        <taxon>Bacteria</taxon>
        <taxon>Pseudomonadati</taxon>
        <taxon>Thermodesulfobacteriota</taxon>
        <taxon>Desulfobacteria</taxon>
        <taxon>Desulfobacterales</taxon>
        <taxon>Desulfobacteraceae</taxon>
        <taxon>Desulfocicer</taxon>
    </lineage>
</organism>
<dbReference type="InterPro" id="IPR000667">
    <property type="entry name" value="Peptidase_S13"/>
</dbReference>
<dbReference type="GO" id="GO:0000270">
    <property type="term" value="P:peptidoglycan metabolic process"/>
    <property type="evidence" value="ECO:0007669"/>
    <property type="project" value="TreeGrafter"/>
</dbReference>
<protein>
    <submittedName>
        <fullName evidence="3">D-alanyl-D-alanine carboxypeptidase / D-alanyl-D-alanine-endopeptidase (Penicillin-binding protein 4)</fullName>
    </submittedName>
</protein>
<keyword evidence="2" id="KW-0378">Hydrolase</keyword>
<evidence type="ECO:0000313" key="4">
    <source>
        <dbReference type="Proteomes" id="UP000192418"/>
    </source>
</evidence>
<dbReference type="PANTHER" id="PTHR30023">
    <property type="entry name" value="D-ALANYL-D-ALANINE CARBOXYPEPTIDASE"/>
    <property type="match status" value="1"/>
</dbReference>
<sequence>MARELTPGAGIILAAPEGEILFEKNATRQFIPASTIKVFTALTALKYLGENFHFTTDFLLDKHLNLKIRGQGDPLLTSREIRTVSTHIKKILQKNHISHIQQIMVDGSAFKKGIVIPGTGGSKNPYDAPVGALSANFNTISFKTTGPKSGGDAPPAAGSATPWISAEKETPLVPFAREIIAGAGMKSGRIPLAHGTQALYAGHLFTWFLEKEGIKTEKTITMAEVNAGDRLMFAWRSPYDLRQVVAKLLYYSNNFMANQLFLTLALKQEGAPATLEKGIKVAMAHAASLGIKDLFIEEGSGLSRQNRISPRSMLRILQAFKPHHGLMRYEKNEYYKTGTLQGVRTRCGYFQNRQGELYPFVIMVNQENKGYEKIKKKLQKIVREWKIKG</sequence>
<proteinExistence type="inferred from homology"/>
<accession>A0A1W1ZD13</accession>
<dbReference type="Gene3D" id="3.50.80.20">
    <property type="entry name" value="D-Ala-D-Ala carboxypeptidase C, peptidase S13"/>
    <property type="match status" value="1"/>
</dbReference>
<dbReference type="PANTHER" id="PTHR30023:SF0">
    <property type="entry name" value="PENICILLIN-SENSITIVE CARBOXYPEPTIDASE A"/>
    <property type="match status" value="1"/>
</dbReference>
<gene>
    <name evidence="3" type="ORF">SAMN02746065_102195</name>
</gene>
<dbReference type="STRING" id="1121400.SAMN02746065_102195"/>
<dbReference type="EMBL" id="FWXY01000002">
    <property type="protein sequence ID" value="SMC46172.1"/>
    <property type="molecule type" value="Genomic_DNA"/>
</dbReference>
<dbReference type="GO" id="GO:0004185">
    <property type="term" value="F:serine-type carboxypeptidase activity"/>
    <property type="evidence" value="ECO:0007669"/>
    <property type="project" value="InterPro"/>
</dbReference>
<dbReference type="Proteomes" id="UP000192418">
    <property type="component" value="Unassembled WGS sequence"/>
</dbReference>
<evidence type="ECO:0000313" key="3">
    <source>
        <dbReference type="EMBL" id="SMC46172.1"/>
    </source>
</evidence>
<dbReference type="PRINTS" id="PR00922">
    <property type="entry name" value="DADACBPTASE3"/>
</dbReference>
<dbReference type="Gene3D" id="3.40.710.10">
    <property type="entry name" value="DD-peptidase/beta-lactamase superfamily"/>
    <property type="match status" value="2"/>
</dbReference>
<name>A0A1W1ZD13_9BACT</name>
<dbReference type="GO" id="GO:0006508">
    <property type="term" value="P:proteolysis"/>
    <property type="evidence" value="ECO:0007669"/>
    <property type="project" value="InterPro"/>
</dbReference>
<comment type="similarity">
    <text evidence="1">Belongs to the peptidase S13 family.</text>
</comment>
<keyword evidence="3" id="KW-0121">Carboxypeptidase</keyword>
<evidence type="ECO:0000256" key="1">
    <source>
        <dbReference type="ARBA" id="ARBA00006096"/>
    </source>
</evidence>